<dbReference type="GO" id="GO:0005737">
    <property type="term" value="C:cytoplasm"/>
    <property type="evidence" value="ECO:0007669"/>
    <property type="project" value="UniProtKB-SubCell"/>
</dbReference>
<gene>
    <name evidence="12 13" type="primary">mch</name>
    <name evidence="14" type="ORF">FRZ40_40050</name>
    <name evidence="13" type="ORF">V4C56_07580</name>
</gene>
<dbReference type="NCBIfam" id="TIGR03120">
    <property type="entry name" value="one_C_mch"/>
    <property type="match status" value="1"/>
</dbReference>
<keyword evidence="9 12" id="KW-0378">Hydrolase</keyword>
<evidence type="ECO:0000313" key="16">
    <source>
        <dbReference type="Proteomes" id="UP001481677"/>
    </source>
</evidence>
<evidence type="ECO:0000256" key="2">
    <source>
        <dbReference type="ARBA" id="ARBA00004496"/>
    </source>
</evidence>
<keyword evidence="7 12" id="KW-0963">Cytoplasm</keyword>
<dbReference type="CDD" id="cd00545">
    <property type="entry name" value="MCH"/>
    <property type="match status" value="1"/>
</dbReference>
<comment type="caution">
    <text evidence="14">The sequence shown here is derived from an EMBL/GenBank/DDBJ whole genome shotgun (WGS) entry which is preliminary data.</text>
</comment>
<reference evidence="14" key="2">
    <citation type="submission" date="2019-08" db="EMBL/GenBank/DDBJ databases">
        <authorList>
            <person name="Im W.-T."/>
        </authorList>
    </citation>
    <scope>NUCLEOTIDE SEQUENCE</scope>
    <source>
        <strain evidence="14">NF 2-5-3</strain>
    </source>
</reference>
<name>A0A5C6V6L4_9BURK</name>
<evidence type="ECO:0000256" key="8">
    <source>
        <dbReference type="ARBA" id="ARBA00022563"/>
    </source>
</evidence>
<evidence type="ECO:0000313" key="14">
    <source>
        <dbReference type="EMBL" id="TXC80464.1"/>
    </source>
</evidence>
<sequence length="342" mass="36495">MQTSPSLADVSPSPSLLSVNTLVRPLIASLLERHAELGIDAKRDERGVMIVDAGIESPGSVAAGIAIGEICMGGLGRVALRAAASRNATEEWPTFVDIASAQPVLACLASQYAGWSLAASKEETGGKKFFALGSGPARSLACKEPLFDELDYRDVVSTGCLVLEVDRAPPAVVIDKILRDCRLQPRNLTLILTPTTSRAGTTQVVARALEVALHKAHELGFALDAIHEGCASAPLPPPAQDGVEAMGRTNDAILYGGRVHLGVTGSDDDARDLAQRLPSSASKDFGRAFADVFREYEYDFYKIDPALFAPAEVWVSNLTTGRTFHAGATRFDLLRPLWLDEV</sequence>
<dbReference type="Proteomes" id="UP000321776">
    <property type="component" value="Unassembled WGS sequence"/>
</dbReference>
<evidence type="ECO:0000256" key="3">
    <source>
        <dbReference type="ARBA" id="ARBA00005087"/>
    </source>
</evidence>
<dbReference type="Pfam" id="PF02289">
    <property type="entry name" value="MCH"/>
    <property type="match status" value="1"/>
</dbReference>
<dbReference type="Proteomes" id="UP001481677">
    <property type="component" value="Unassembled WGS sequence"/>
</dbReference>
<dbReference type="EMBL" id="VOQS01000005">
    <property type="protein sequence ID" value="TXC80464.1"/>
    <property type="molecule type" value="Genomic_DNA"/>
</dbReference>
<dbReference type="HAMAP" id="MF_00486">
    <property type="entry name" value="McH"/>
    <property type="match status" value="1"/>
</dbReference>
<evidence type="ECO:0000256" key="9">
    <source>
        <dbReference type="ARBA" id="ARBA00022801"/>
    </source>
</evidence>
<evidence type="ECO:0000256" key="12">
    <source>
        <dbReference type="HAMAP-Rule" id="MF_00486"/>
    </source>
</evidence>
<evidence type="ECO:0000256" key="1">
    <source>
        <dbReference type="ARBA" id="ARBA00004058"/>
    </source>
</evidence>
<evidence type="ECO:0000313" key="15">
    <source>
        <dbReference type="Proteomes" id="UP000321776"/>
    </source>
</evidence>
<dbReference type="AlphaFoldDB" id="A0A5C6V6L4"/>
<proteinExistence type="inferred from homology"/>
<dbReference type="GO" id="GO:0046294">
    <property type="term" value="P:formaldehyde catabolic process"/>
    <property type="evidence" value="ECO:0007669"/>
    <property type="project" value="UniProtKB-UniRule"/>
</dbReference>
<comment type="pathway">
    <text evidence="3 12">One-carbon metabolism; formaldehyde degradation; formate from formaldehyde (H(4)MPT route): step 3/5.</text>
</comment>
<dbReference type="GO" id="GO:0018759">
    <property type="term" value="F:methenyltetrahydromethanopterin cyclohydrolase activity"/>
    <property type="evidence" value="ECO:0007669"/>
    <property type="project" value="UniProtKB-UniRule"/>
</dbReference>
<keyword evidence="16" id="KW-1185">Reference proteome</keyword>
<organism evidence="14 15">
    <name type="scientific">Paraburkholderia azotifigens</name>
    <dbReference type="NCBI Taxonomy" id="2057004"/>
    <lineage>
        <taxon>Bacteria</taxon>
        <taxon>Pseudomonadati</taxon>
        <taxon>Pseudomonadota</taxon>
        <taxon>Betaproteobacteria</taxon>
        <taxon>Burkholderiales</taxon>
        <taxon>Burkholderiaceae</taxon>
        <taxon>Paraburkholderia</taxon>
    </lineage>
</organism>
<keyword evidence="8 12" id="KW-0554">One-carbon metabolism</keyword>
<protein>
    <recommendedName>
        <fullName evidence="6 12">Methenyltetrahydromethanopterin cyclohydrolase</fullName>
        <ecNumber evidence="5 12">3.5.4.27</ecNumber>
    </recommendedName>
    <alternativeName>
        <fullName evidence="10 12">Methenyl-H4MPT cyclohydrolase</fullName>
    </alternativeName>
</protein>
<dbReference type="InterPro" id="IPR003209">
    <property type="entry name" value="METHMP_CycHdrlase"/>
</dbReference>
<dbReference type="GO" id="GO:0006730">
    <property type="term" value="P:one-carbon metabolic process"/>
    <property type="evidence" value="ECO:0007669"/>
    <property type="project" value="UniProtKB-UniRule"/>
</dbReference>
<evidence type="ECO:0000256" key="5">
    <source>
        <dbReference type="ARBA" id="ARBA00012765"/>
    </source>
</evidence>
<evidence type="ECO:0000256" key="4">
    <source>
        <dbReference type="ARBA" id="ARBA00006902"/>
    </source>
</evidence>
<dbReference type="Gene3D" id="3.10.340.11">
    <property type="entry name" value="Methenyltetrahydromethanopterin Cyclohydrolase, Chain A, domain 1"/>
    <property type="match status" value="1"/>
</dbReference>
<reference evidence="13 16" key="3">
    <citation type="submission" date="2024-01" db="EMBL/GenBank/DDBJ databases">
        <title>The diversity of rhizobia nodulating Mimosa spp. in eleven states of Brazil covering several biomes is determined by host plant, location, and edaphic factors.</title>
        <authorList>
            <person name="Rouws L."/>
            <person name="Barauna A."/>
            <person name="Beukes C."/>
            <person name="De Faria S.M."/>
            <person name="Gross E."/>
            <person name="Dos Reis Junior F.B."/>
            <person name="Simon M."/>
            <person name="Maluk M."/>
            <person name="Odee D.W."/>
            <person name="Kenicer G."/>
            <person name="Young J.P.W."/>
            <person name="Reis V.M."/>
            <person name="Zilli J."/>
            <person name="James E.K."/>
        </authorList>
    </citation>
    <scope>NUCLEOTIDE SEQUENCE [LARGE SCALE GENOMIC DNA]</scope>
    <source>
        <strain evidence="13 16">JPY530</strain>
    </source>
</reference>
<dbReference type="SUPFAM" id="SSF56199">
    <property type="entry name" value="Methenyltetrahydromethanopterin cyclohydrolase"/>
    <property type="match status" value="1"/>
</dbReference>
<comment type="function">
    <text evidence="1 12">Catalyzes the hydrolysis of methenyl-H(4)MPT(+) to 5-formyl-H(4)MPT.</text>
</comment>
<evidence type="ECO:0000256" key="11">
    <source>
        <dbReference type="ARBA" id="ARBA00048684"/>
    </source>
</evidence>
<evidence type="ECO:0000313" key="13">
    <source>
        <dbReference type="EMBL" id="MEM5339495.1"/>
    </source>
</evidence>
<dbReference type="Gene3D" id="3.30.1030.10">
    <property type="entry name" value="Methenyltetrahydromethanopterin Cyclohydrolase, Chain A, domain 2"/>
    <property type="match status" value="1"/>
</dbReference>
<evidence type="ECO:0000256" key="7">
    <source>
        <dbReference type="ARBA" id="ARBA00022490"/>
    </source>
</evidence>
<dbReference type="EMBL" id="JAZHGA010000004">
    <property type="protein sequence ID" value="MEM5339495.1"/>
    <property type="molecule type" value="Genomic_DNA"/>
</dbReference>
<reference evidence="14 15" key="1">
    <citation type="journal article" date="2018" name="Int. J. Syst. Evol. Microbiol.">
        <title>Paraburkholderia azotifigens sp. nov., a nitrogen-fixing bacterium isolated from paddy soil.</title>
        <authorList>
            <person name="Choi G.M."/>
            <person name="Im W.T."/>
        </authorList>
    </citation>
    <scope>NUCLEOTIDE SEQUENCE [LARGE SCALE GENOMIC DNA]</scope>
    <source>
        <strain evidence="14 15">NF 2-5-3</strain>
    </source>
</reference>
<comment type="similarity">
    <text evidence="4 12">Belongs to the MCH family.</text>
</comment>
<accession>A0A5C6V6L4</accession>
<evidence type="ECO:0000256" key="6">
    <source>
        <dbReference type="ARBA" id="ARBA00020597"/>
    </source>
</evidence>
<dbReference type="UniPathway" id="UPA00562">
    <property type="reaction ID" value="UER00703"/>
</dbReference>
<comment type="subcellular location">
    <subcellularLocation>
        <location evidence="2 12">Cytoplasm</location>
    </subcellularLocation>
</comment>
<evidence type="ECO:0000256" key="10">
    <source>
        <dbReference type="ARBA" id="ARBA00030468"/>
    </source>
</evidence>
<comment type="catalytic activity">
    <reaction evidence="11 12">
        <text>5,10-methenyl-5,6,7,8-tetrahydromethanopterin + H2O = N(5)-formyl-5,6,7,8-tetrahydromethanopterin + H(+)</text>
        <dbReference type="Rhea" id="RHEA:19053"/>
        <dbReference type="ChEBI" id="CHEBI:15377"/>
        <dbReference type="ChEBI" id="CHEBI:15378"/>
        <dbReference type="ChEBI" id="CHEBI:58018"/>
        <dbReference type="ChEBI" id="CHEBI:58337"/>
        <dbReference type="EC" id="3.5.4.27"/>
    </reaction>
</comment>
<dbReference type="EC" id="3.5.4.27" evidence="5 12"/>
<dbReference type="RefSeq" id="WP_028367157.1">
    <property type="nucleotide sequence ID" value="NZ_JAZHFZ010000004.1"/>
</dbReference>